<evidence type="ECO:0000256" key="1">
    <source>
        <dbReference type="ARBA" id="ARBA00004651"/>
    </source>
</evidence>
<keyword evidence="6 7" id="KW-0472">Membrane</keyword>
<dbReference type="Proteomes" id="UP000776164">
    <property type="component" value="Unassembled WGS sequence"/>
</dbReference>
<keyword evidence="10" id="KW-1185">Reference proteome</keyword>
<dbReference type="InterPro" id="IPR000515">
    <property type="entry name" value="MetI-like"/>
</dbReference>
<proteinExistence type="inferred from homology"/>
<feature type="transmembrane region" description="Helical" evidence="7">
    <location>
        <begin position="98"/>
        <end position="120"/>
    </location>
</feature>
<dbReference type="InterPro" id="IPR035906">
    <property type="entry name" value="MetI-like_sf"/>
</dbReference>
<feature type="transmembrane region" description="Helical" evidence="7">
    <location>
        <begin position="176"/>
        <end position="198"/>
    </location>
</feature>
<reference evidence="9 10" key="1">
    <citation type="submission" date="2021-01" db="EMBL/GenBank/DDBJ databases">
        <title>Sequencing the genomes of 1000 actinobacteria strains.</title>
        <authorList>
            <person name="Klenk H.-P."/>
        </authorList>
    </citation>
    <scope>NUCLEOTIDE SEQUENCE [LARGE SCALE GENOMIC DNA]</scope>
    <source>
        <strain evidence="9 10">DSM 13057</strain>
    </source>
</reference>
<comment type="caution">
    <text evidence="9">The sequence shown here is derived from an EMBL/GenBank/DDBJ whole genome shotgun (WGS) entry which is preliminary data.</text>
</comment>
<keyword evidence="4 7" id="KW-0812">Transmembrane</keyword>
<feature type="transmembrane region" description="Helical" evidence="7">
    <location>
        <begin position="204"/>
        <end position="227"/>
    </location>
</feature>
<evidence type="ECO:0000313" key="9">
    <source>
        <dbReference type="EMBL" id="MBM7471091.1"/>
    </source>
</evidence>
<feature type="domain" description="ABC transmembrane type-1" evidence="8">
    <location>
        <begin position="29"/>
        <end position="223"/>
    </location>
</feature>
<comment type="similarity">
    <text evidence="7">Belongs to the binding-protein-dependent transport system permease family.</text>
</comment>
<accession>A0ABS2L3Q8</accession>
<dbReference type="SUPFAM" id="SSF161098">
    <property type="entry name" value="MetI-like"/>
    <property type="match status" value="1"/>
</dbReference>
<evidence type="ECO:0000256" key="6">
    <source>
        <dbReference type="ARBA" id="ARBA00023136"/>
    </source>
</evidence>
<evidence type="ECO:0000313" key="10">
    <source>
        <dbReference type="Proteomes" id="UP000776164"/>
    </source>
</evidence>
<evidence type="ECO:0000259" key="8">
    <source>
        <dbReference type="PROSITE" id="PS50928"/>
    </source>
</evidence>
<feature type="transmembrane region" description="Helical" evidence="7">
    <location>
        <begin position="35"/>
        <end position="58"/>
    </location>
</feature>
<dbReference type="Pfam" id="PF00528">
    <property type="entry name" value="BPD_transp_1"/>
    <property type="match status" value="1"/>
</dbReference>
<evidence type="ECO:0000256" key="5">
    <source>
        <dbReference type="ARBA" id="ARBA00022989"/>
    </source>
</evidence>
<dbReference type="EMBL" id="JAFBBU010000001">
    <property type="protein sequence ID" value="MBM7471091.1"/>
    <property type="molecule type" value="Genomic_DNA"/>
</dbReference>
<evidence type="ECO:0000256" key="4">
    <source>
        <dbReference type="ARBA" id="ARBA00022692"/>
    </source>
</evidence>
<comment type="subcellular location">
    <subcellularLocation>
        <location evidence="1 7">Cell membrane</location>
        <topology evidence="1 7">Multi-pass membrane protein</topology>
    </subcellularLocation>
</comment>
<feature type="transmembrane region" description="Helical" evidence="7">
    <location>
        <begin position="70"/>
        <end position="92"/>
    </location>
</feature>
<name>A0ABS2L3Q8_9MICO</name>
<protein>
    <submittedName>
        <fullName evidence="9">ABC-type methionine transport system permease subunit</fullName>
    </submittedName>
</protein>
<evidence type="ECO:0000256" key="3">
    <source>
        <dbReference type="ARBA" id="ARBA00022475"/>
    </source>
</evidence>
<dbReference type="PANTHER" id="PTHR30450:SF1">
    <property type="entry name" value="D-METHIONINE TRANSPORT SYSTEM PERMEASE PROTEIN METI-RELATED"/>
    <property type="match status" value="1"/>
</dbReference>
<keyword evidence="2 7" id="KW-0813">Transport</keyword>
<dbReference type="PANTHER" id="PTHR30450">
    <property type="entry name" value="ABC TRANSPORTER PERMEASE"/>
    <property type="match status" value="1"/>
</dbReference>
<dbReference type="InterPro" id="IPR051322">
    <property type="entry name" value="AA_ABC_Transporter_Permease"/>
</dbReference>
<organism evidence="9 10">
    <name type="scientific">Subtercola frigoramans</name>
    <dbReference type="NCBI Taxonomy" id="120298"/>
    <lineage>
        <taxon>Bacteria</taxon>
        <taxon>Bacillati</taxon>
        <taxon>Actinomycetota</taxon>
        <taxon>Actinomycetes</taxon>
        <taxon>Micrococcales</taxon>
        <taxon>Microbacteriaceae</taxon>
        <taxon>Subtercola</taxon>
    </lineage>
</organism>
<keyword evidence="3" id="KW-1003">Cell membrane</keyword>
<dbReference type="PROSITE" id="PS50928">
    <property type="entry name" value="ABC_TM1"/>
    <property type="match status" value="1"/>
</dbReference>
<sequence>MSAATLASAVLANNDVPLAQIPALVLPALGETLIMVGIVMAIVVVVGVPLGAIIHNLARDGLFPNPALHSALSWIVSVGRSLPFLILMVAIIPFTRLITGTNIGIAAAVVPMSVAGIAFFTRIVENSLRSVPPSLVKVAKASGGSSFQIIRTAQLGEAVPSLIGGLTINTIAMIEYSAIAGTIGAGGIGYVAITYGYQRFDNQVMLATIIILVALVAAVQLVGDALVRLTTPHSSTASDRRFARRVARIDIESANAASPV</sequence>
<evidence type="ECO:0000256" key="2">
    <source>
        <dbReference type="ARBA" id="ARBA00022448"/>
    </source>
</evidence>
<keyword evidence="5 7" id="KW-1133">Transmembrane helix</keyword>
<gene>
    <name evidence="9" type="ORF">JOE66_000725</name>
</gene>
<evidence type="ECO:0000256" key="7">
    <source>
        <dbReference type="RuleBase" id="RU363032"/>
    </source>
</evidence>
<dbReference type="RefSeq" id="WP_205106836.1">
    <property type="nucleotide sequence ID" value="NZ_BAAAHT010000017.1"/>
</dbReference>
<dbReference type="Gene3D" id="1.10.3720.10">
    <property type="entry name" value="MetI-like"/>
    <property type="match status" value="1"/>
</dbReference>
<dbReference type="CDD" id="cd06261">
    <property type="entry name" value="TM_PBP2"/>
    <property type="match status" value="1"/>
</dbReference>